<dbReference type="SUPFAM" id="SSF55464">
    <property type="entry name" value="Origin of replication-binding domain, RBD-like"/>
    <property type="match status" value="1"/>
</dbReference>
<dbReference type="CDD" id="cd18809">
    <property type="entry name" value="SF1_C_RecD"/>
    <property type="match status" value="1"/>
</dbReference>
<feature type="compositionally biased region" description="Acidic residues" evidence="1">
    <location>
        <begin position="1353"/>
        <end position="1364"/>
    </location>
</feature>
<accession>A0ABU8MG96</accession>
<feature type="region of interest" description="Disordered" evidence="1">
    <location>
        <begin position="1308"/>
        <end position="1411"/>
    </location>
</feature>
<dbReference type="InterPro" id="IPR014862">
    <property type="entry name" value="TrwC"/>
</dbReference>
<evidence type="ECO:0000259" key="2">
    <source>
        <dbReference type="Pfam" id="PF08751"/>
    </source>
</evidence>
<comment type="caution">
    <text evidence="3">The sequence shown here is derived from an EMBL/GenBank/DDBJ whole genome shotgun (WGS) entry which is preliminary data.</text>
</comment>
<protein>
    <submittedName>
        <fullName evidence="3">MobF family relaxase</fullName>
    </submittedName>
</protein>
<evidence type="ECO:0000313" key="4">
    <source>
        <dbReference type="Proteomes" id="UP001369736"/>
    </source>
</evidence>
<evidence type="ECO:0000313" key="3">
    <source>
        <dbReference type="EMBL" id="MEJ2865963.1"/>
    </source>
</evidence>
<feature type="domain" description="TrwC relaxase" evidence="2">
    <location>
        <begin position="39"/>
        <end position="376"/>
    </location>
</feature>
<name>A0ABU8MG96_9PSEU</name>
<dbReference type="Gene3D" id="2.30.30.940">
    <property type="match status" value="1"/>
</dbReference>
<feature type="compositionally biased region" description="Basic and acidic residues" evidence="1">
    <location>
        <begin position="1439"/>
        <end position="1485"/>
    </location>
</feature>
<feature type="compositionally biased region" description="Basic and acidic residues" evidence="1">
    <location>
        <begin position="1402"/>
        <end position="1411"/>
    </location>
</feature>
<sequence>MLRITAVGAGAVDYLLRGSGCEHAKERAQEAPELDADKDPDAARYFADAIEHGEPAGRWLGSGMEGLGLDARPGDVAVDDDVRAVFGQLRRPESSEADPAWIGSKPRRYRDTAERLAELVAKEPGASEERLRELEVQAAGSGRRPVAYYDWTFSPAKSVSVYYASLLAAGLTKQAQAVREAHDEAVRIAIGYAEKHAAYVRRGDHGINAEGARVGDFAQATGLTVLTFSHSTSREAEPQLHTHAAVLNRGGTEDGHIGALDGRGFRPIKEAVATAYERALEQLLNEELGLAFAERPDGLAREIVGVDPELCTEASTRRGQVTAKVDELMAAYRERHDAEPDAAARKAMAQAATLSTRQPKSGLAGPAAVAAWAERRRDWCEEVLDQVDAAALAAARVAAADTPAMAAPMADVRLRDRDDRAVEGPATVTGPTVDRAAQQQAWLDKAVAAGVADIQTRYATWTLGNLVDAIDNHLGDAGALGVAAADRAQFLEDLARAALAPDGGHGVVQLTGHEPVAVPDALRRTGPGEDGRPRFRPHMDERYATTAHLAAEERLVALAQAERGARIDDPQLDARLAAQGLSDDQRAAVVGIAGSGRGGDVLIGPAGAGKSRTVGALSSEWGTATGGRVFGVATSQNATANLACDGLEALNVTKFLGQFGIGDDGAPPRDLLGPDDLVMVDEASMSATADLERIATIAADAGAKVVYTGDHHQLDAVGAGGMFAHLAESLDAGQRHELVEVHRFREEWERDASLGLRGADHAAIPEYADRGRLHTGSLEEMEDQASRAYLADTLSGRGSLLVVGTNDHAVKLSARVREDLIELGRVAAEPLGVLTGGQEVSAGDRIQARRNDYTLRVDPAVDDHGRPGLARPVTNRAMYTVLAVDDRGDLLARDEDGAVARLPEDYVREHVALGYATTVHGAQGLTVDTAHPLLDRDATREHAYVGSTRGREANHLWLVTAREPDEHDQQRVTEQAAERLAAVLDNRSAQDAATGTRAAAETDLESLAAVVARWDVETARAARERHYDVLAARLSEPDAARLQDDPGHDRLLRALREADLAGHDTTELLGEVTEGSLTTAESVADVLRARVRIAQGRRTPERDVDPADWNTLSAAATGDDETSRYIGEAATLASARQALLGERVAEQPPAWALEALGEVPDAAEADQRAAWQRRAGINAAYRELAGIPDEQRSLGEPPSRERELHRALWRGALDALGCDQQDGERDLREADDAELYGLRERWTRELDAAPPWVAEQLADTHELAREYAADAAFGRARLGRLDPADPQAQELAERVERSEWFAEQHAADAAELEAAHQHRSAWWQGQTANREADAAAADELARRGLQPQRGPEFVEEPTVEDESTEPGSSPLPQPALEPTPDREPGATEKERVADGPGTAELTYRDPETGDTDREIARLWLESEGADLYRIERDRLAALEDHVATQRSAERADEERRAREEDEREPTSAERDYRNPDASETTREIARVWLEQQGADMQREEERRLAALEERTRVDRGAEESRPANPESAVTEPESRTELDDASDTDQPPVEPAAELDREDPPAHEPAEEPARFAEDNQAAARADLDAVARERRVADERRVEAAAEQAQRARDADRQHEVEQAATAARERDAAAEAAAAEAAVREPESEPAAPEPQVDDEEPDA</sequence>
<dbReference type="Pfam" id="PF08751">
    <property type="entry name" value="TrwC"/>
    <property type="match status" value="1"/>
</dbReference>
<dbReference type="SUPFAM" id="SSF52540">
    <property type="entry name" value="P-loop containing nucleoside triphosphate hydrolases"/>
    <property type="match status" value="2"/>
</dbReference>
<proteinExistence type="predicted"/>
<feature type="region of interest" description="Disordered" evidence="1">
    <location>
        <begin position="1439"/>
        <end position="1662"/>
    </location>
</feature>
<feature type="compositionally biased region" description="Basic and acidic residues" evidence="1">
    <location>
        <begin position="1554"/>
        <end position="1574"/>
    </location>
</feature>
<dbReference type="InterPro" id="IPR027417">
    <property type="entry name" value="P-loop_NTPase"/>
</dbReference>
<gene>
    <name evidence="3" type="primary">mobF</name>
    <name evidence="3" type="ORF">WCD58_32760</name>
</gene>
<dbReference type="EMBL" id="JBBEGM010000025">
    <property type="protein sequence ID" value="MEJ2865963.1"/>
    <property type="molecule type" value="Genomic_DNA"/>
</dbReference>
<dbReference type="Pfam" id="PF13604">
    <property type="entry name" value="AAA_30"/>
    <property type="match status" value="1"/>
</dbReference>
<dbReference type="NCBIfam" id="NF041492">
    <property type="entry name" value="MobF"/>
    <property type="match status" value="1"/>
</dbReference>
<feature type="compositionally biased region" description="Basic and acidic residues" evidence="1">
    <location>
        <begin position="1379"/>
        <end position="1393"/>
    </location>
</feature>
<dbReference type="Proteomes" id="UP001369736">
    <property type="component" value="Unassembled WGS sequence"/>
</dbReference>
<reference evidence="3 4" key="1">
    <citation type="submission" date="2024-03" db="EMBL/GenBank/DDBJ databases">
        <title>Actinomycetospora sp. OC33-EN07, a novel actinomycete isolated from wild orchid (Aerides multiflora).</title>
        <authorList>
            <person name="Suriyachadkun C."/>
        </authorList>
    </citation>
    <scope>NUCLEOTIDE SEQUENCE [LARGE SCALE GENOMIC DNA]</scope>
    <source>
        <strain evidence="3 4">OC33-EN07</strain>
    </source>
</reference>
<feature type="compositionally biased region" description="Basic and acidic residues" evidence="1">
    <location>
        <begin position="1582"/>
        <end position="1631"/>
    </location>
</feature>
<feature type="compositionally biased region" description="Basic and acidic residues" evidence="1">
    <location>
        <begin position="1496"/>
        <end position="1521"/>
    </location>
</feature>
<dbReference type="RefSeq" id="WP_337707345.1">
    <property type="nucleotide sequence ID" value="NZ_JBBEGM010000025.1"/>
</dbReference>
<evidence type="ECO:0000256" key="1">
    <source>
        <dbReference type="SAM" id="MobiDB-lite"/>
    </source>
</evidence>
<organism evidence="3 4">
    <name type="scientific">Actinomycetospora flava</name>
    <dbReference type="NCBI Taxonomy" id="3129232"/>
    <lineage>
        <taxon>Bacteria</taxon>
        <taxon>Bacillati</taxon>
        <taxon>Actinomycetota</taxon>
        <taxon>Actinomycetes</taxon>
        <taxon>Pseudonocardiales</taxon>
        <taxon>Pseudonocardiaceae</taxon>
        <taxon>Actinomycetospora</taxon>
    </lineage>
</organism>
<dbReference type="Gene3D" id="3.40.50.300">
    <property type="entry name" value="P-loop containing nucleotide triphosphate hydrolases"/>
    <property type="match status" value="2"/>
</dbReference>
<keyword evidence="4" id="KW-1185">Reference proteome</keyword>